<comment type="caution">
    <text evidence="4">The sequence shown here is derived from an EMBL/GenBank/DDBJ whole genome shotgun (WGS) entry which is preliminary data.</text>
</comment>
<dbReference type="SMART" id="SM01017">
    <property type="entry name" value="Arrestin_C"/>
    <property type="match status" value="1"/>
</dbReference>
<evidence type="ECO:0000313" key="5">
    <source>
        <dbReference type="Proteomes" id="UP000801492"/>
    </source>
</evidence>
<dbReference type="PANTHER" id="PTHR11188">
    <property type="entry name" value="ARRESTIN DOMAIN CONTAINING PROTEIN"/>
    <property type="match status" value="1"/>
</dbReference>
<sequence>MVEECNVVLDNEEFYPGQVISGRVECNFSTENKVRAIRVRFKGRAKVHWREGRYGNYSADETYFEMESDLLDGEMIIPQGQHKYPFSFNLPFLLPPSISHEYGNVRYTVQATINRPWAFDHRNKKMFTVNSYTDLNTMDEAKKPIELTKVKRPFSLFSERGPITINVKLPITGHVPSQMVTFSSHVKNNSNVNVQEVRFKLVQRFEFRCKLRTKSIDTILAQEFAIIDSAISPGCEKSWDLLELRVPANMFIGNLSFCNIIKSFFELRGEVVLPLPHRNLELAIPLLLGNVPLINRNTS</sequence>
<dbReference type="InterPro" id="IPR014752">
    <property type="entry name" value="Arrestin-like_C"/>
</dbReference>
<feature type="domain" description="Arrestin C-terminal-like" evidence="3">
    <location>
        <begin position="159"/>
        <end position="293"/>
    </location>
</feature>
<protein>
    <recommendedName>
        <fullName evidence="3">Arrestin C-terminal-like domain-containing protein</fullName>
    </recommendedName>
</protein>
<dbReference type="SUPFAM" id="SSF81296">
    <property type="entry name" value="E set domains"/>
    <property type="match status" value="2"/>
</dbReference>
<dbReference type="InterPro" id="IPR011021">
    <property type="entry name" value="Arrestin-like_N"/>
</dbReference>
<keyword evidence="5" id="KW-1185">Reference proteome</keyword>
<comment type="similarity">
    <text evidence="1">Belongs to the arrestin family.</text>
</comment>
<evidence type="ECO:0000256" key="1">
    <source>
        <dbReference type="ARBA" id="ARBA00005298"/>
    </source>
</evidence>
<evidence type="ECO:0000256" key="2">
    <source>
        <dbReference type="ARBA" id="ARBA00022606"/>
    </source>
</evidence>
<dbReference type="Proteomes" id="UP000801492">
    <property type="component" value="Unassembled WGS sequence"/>
</dbReference>
<dbReference type="EMBL" id="VTPC01000558">
    <property type="protein sequence ID" value="KAF2905352.1"/>
    <property type="molecule type" value="Genomic_DNA"/>
</dbReference>
<dbReference type="AlphaFoldDB" id="A0A8K0GKV0"/>
<keyword evidence="2" id="KW-0716">Sensory transduction</keyword>
<dbReference type="Pfam" id="PF02752">
    <property type="entry name" value="Arrestin_C"/>
    <property type="match status" value="1"/>
</dbReference>
<accession>A0A8K0GKV0</accession>
<dbReference type="InterPro" id="IPR050357">
    <property type="entry name" value="Arrestin_domain-protein"/>
</dbReference>
<organism evidence="4 5">
    <name type="scientific">Ignelater luminosus</name>
    <name type="common">Cucubano</name>
    <name type="synonym">Pyrophorus luminosus</name>
    <dbReference type="NCBI Taxonomy" id="2038154"/>
    <lineage>
        <taxon>Eukaryota</taxon>
        <taxon>Metazoa</taxon>
        <taxon>Ecdysozoa</taxon>
        <taxon>Arthropoda</taxon>
        <taxon>Hexapoda</taxon>
        <taxon>Insecta</taxon>
        <taxon>Pterygota</taxon>
        <taxon>Neoptera</taxon>
        <taxon>Endopterygota</taxon>
        <taxon>Coleoptera</taxon>
        <taxon>Polyphaga</taxon>
        <taxon>Elateriformia</taxon>
        <taxon>Elateroidea</taxon>
        <taxon>Elateridae</taxon>
        <taxon>Agrypninae</taxon>
        <taxon>Pyrophorini</taxon>
        <taxon>Ignelater</taxon>
    </lineage>
</organism>
<dbReference type="GO" id="GO:0005737">
    <property type="term" value="C:cytoplasm"/>
    <property type="evidence" value="ECO:0007669"/>
    <property type="project" value="TreeGrafter"/>
</dbReference>
<dbReference type="InterPro" id="IPR014756">
    <property type="entry name" value="Ig_E-set"/>
</dbReference>
<dbReference type="Gene3D" id="2.60.40.640">
    <property type="match status" value="2"/>
</dbReference>
<evidence type="ECO:0000313" key="4">
    <source>
        <dbReference type="EMBL" id="KAF2905352.1"/>
    </source>
</evidence>
<dbReference type="GO" id="GO:0015031">
    <property type="term" value="P:protein transport"/>
    <property type="evidence" value="ECO:0007669"/>
    <property type="project" value="TreeGrafter"/>
</dbReference>
<name>A0A8K0GKV0_IGNLU</name>
<dbReference type="OrthoDB" id="2333384at2759"/>
<proteinExistence type="inferred from homology"/>
<reference evidence="4" key="1">
    <citation type="submission" date="2019-08" db="EMBL/GenBank/DDBJ databases">
        <title>The genome of the North American firefly Photinus pyralis.</title>
        <authorList>
            <consortium name="Photinus pyralis genome working group"/>
            <person name="Fallon T.R."/>
            <person name="Sander Lower S.E."/>
            <person name="Weng J.-K."/>
        </authorList>
    </citation>
    <scope>NUCLEOTIDE SEQUENCE</scope>
    <source>
        <strain evidence="4">TRF0915ILg1</strain>
        <tissue evidence="4">Whole body</tissue>
    </source>
</reference>
<gene>
    <name evidence="4" type="ORF">ILUMI_00825</name>
</gene>
<evidence type="ECO:0000259" key="3">
    <source>
        <dbReference type="SMART" id="SM01017"/>
    </source>
</evidence>
<dbReference type="PANTHER" id="PTHR11188:SF176">
    <property type="entry name" value="ARRESTIN DOMAIN-CONTAINING PROTEIN 1"/>
    <property type="match status" value="1"/>
</dbReference>
<dbReference type="InterPro" id="IPR011022">
    <property type="entry name" value="Arrestin_C-like"/>
</dbReference>
<dbReference type="Pfam" id="PF00339">
    <property type="entry name" value="Arrestin_N"/>
    <property type="match status" value="1"/>
</dbReference>